<evidence type="ECO:0000313" key="1">
    <source>
        <dbReference type="EMBL" id="KIK18689.1"/>
    </source>
</evidence>
<dbReference type="OrthoDB" id="3247418at2759"/>
<dbReference type="AlphaFoldDB" id="A0A0C9YXQ5"/>
<protein>
    <submittedName>
        <fullName evidence="1">Uncharacterized protein</fullName>
    </submittedName>
</protein>
<sequence>MQSYLKAAKLQGWLSQAQCPPAIQECKILLDRAYGVTEASQDLGNDPDGDSIVVPPTAVPHEGVVYSRSSTHVGNSLIMFYPQGCLSVSSIPGSIKYVFGSSGFLTFAVQQQLPLPSGMCNDPFASYLHFPAKLYSSAISDDLEIVQLSWVMSHFARLTVADDRAVVLSLCHISSMA</sequence>
<accession>A0A0C9YXQ5</accession>
<dbReference type="Proteomes" id="UP000054018">
    <property type="component" value="Unassembled WGS sequence"/>
</dbReference>
<name>A0A0C9YXQ5_9AGAM</name>
<organism evidence="1 2">
    <name type="scientific">Pisolithus microcarpus 441</name>
    <dbReference type="NCBI Taxonomy" id="765257"/>
    <lineage>
        <taxon>Eukaryota</taxon>
        <taxon>Fungi</taxon>
        <taxon>Dikarya</taxon>
        <taxon>Basidiomycota</taxon>
        <taxon>Agaricomycotina</taxon>
        <taxon>Agaricomycetes</taxon>
        <taxon>Agaricomycetidae</taxon>
        <taxon>Boletales</taxon>
        <taxon>Sclerodermatineae</taxon>
        <taxon>Pisolithaceae</taxon>
        <taxon>Pisolithus</taxon>
    </lineage>
</organism>
<proteinExistence type="predicted"/>
<gene>
    <name evidence="1" type="ORF">PISMIDRAFT_108961</name>
</gene>
<keyword evidence="2" id="KW-1185">Reference proteome</keyword>
<evidence type="ECO:0000313" key="2">
    <source>
        <dbReference type="Proteomes" id="UP000054018"/>
    </source>
</evidence>
<reference evidence="2" key="2">
    <citation type="submission" date="2015-01" db="EMBL/GenBank/DDBJ databases">
        <title>Evolutionary Origins and Diversification of the Mycorrhizal Mutualists.</title>
        <authorList>
            <consortium name="DOE Joint Genome Institute"/>
            <consortium name="Mycorrhizal Genomics Consortium"/>
            <person name="Kohler A."/>
            <person name="Kuo A."/>
            <person name="Nagy L.G."/>
            <person name="Floudas D."/>
            <person name="Copeland A."/>
            <person name="Barry K.W."/>
            <person name="Cichocki N."/>
            <person name="Veneault-Fourrey C."/>
            <person name="LaButti K."/>
            <person name="Lindquist E.A."/>
            <person name="Lipzen A."/>
            <person name="Lundell T."/>
            <person name="Morin E."/>
            <person name="Murat C."/>
            <person name="Riley R."/>
            <person name="Ohm R."/>
            <person name="Sun H."/>
            <person name="Tunlid A."/>
            <person name="Henrissat B."/>
            <person name="Grigoriev I.V."/>
            <person name="Hibbett D.S."/>
            <person name="Martin F."/>
        </authorList>
    </citation>
    <scope>NUCLEOTIDE SEQUENCE [LARGE SCALE GENOMIC DNA]</scope>
    <source>
        <strain evidence="2">441</strain>
    </source>
</reference>
<dbReference type="HOGENOM" id="CLU_067870_0_0_1"/>
<reference evidence="1 2" key="1">
    <citation type="submission" date="2014-04" db="EMBL/GenBank/DDBJ databases">
        <authorList>
            <consortium name="DOE Joint Genome Institute"/>
            <person name="Kuo A."/>
            <person name="Kohler A."/>
            <person name="Costa M.D."/>
            <person name="Nagy L.G."/>
            <person name="Floudas D."/>
            <person name="Copeland A."/>
            <person name="Barry K.W."/>
            <person name="Cichocki N."/>
            <person name="Veneault-Fourrey C."/>
            <person name="LaButti K."/>
            <person name="Lindquist E.A."/>
            <person name="Lipzen A."/>
            <person name="Lundell T."/>
            <person name="Morin E."/>
            <person name="Murat C."/>
            <person name="Sun H."/>
            <person name="Tunlid A."/>
            <person name="Henrissat B."/>
            <person name="Grigoriev I.V."/>
            <person name="Hibbett D.S."/>
            <person name="Martin F."/>
            <person name="Nordberg H.P."/>
            <person name="Cantor M.N."/>
            <person name="Hua S.X."/>
        </authorList>
    </citation>
    <scope>NUCLEOTIDE SEQUENCE [LARGE SCALE GENOMIC DNA]</scope>
    <source>
        <strain evidence="1 2">441</strain>
    </source>
</reference>
<dbReference type="EMBL" id="KN833799">
    <property type="protein sequence ID" value="KIK18689.1"/>
    <property type="molecule type" value="Genomic_DNA"/>
</dbReference>